<dbReference type="RefSeq" id="XP_003010030.1">
    <property type="nucleotide sequence ID" value="XM_003009984.1"/>
</dbReference>
<proteinExistence type="predicted"/>
<dbReference type="InterPro" id="IPR051678">
    <property type="entry name" value="AGP_Transferase"/>
</dbReference>
<name>D4B5J2_ARTBC</name>
<evidence type="ECO:0000313" key="3">
    <source>
        <dbReference type="EMBL" id="EFE29390.1"/>
    </source>
</evidence>
<dbReference type="InterPro" id="IPR002575">
    <property type="entry name" value="Aminoglycoside_PTrfase"/>
</dbReference>
<keyword evidence="1" id="KW-0472">Membrane</keyword>
<accession>D4B5J2</accession>
<dbReference type="PANTHER" id="PTHR21310">
    <property type="entry name" value="AMINOGLYCOSIDE PHOSPHOTRANSFERASE-RELATED-RELATED"/>
    <property type="match status" value="1"/>
</dbReference>
<gene>
    <name evidence="3" type="ORF">ARB_03732</name>
</gene>
<dbReference type="AlphaFoldDB" id="D4B5J2"/>
<dbReference type="PANTHER" id="PTHR21310:SF37">
    <property type="entry name" value="AMINOGLYCOSIDE PHOSPHOTRANSFERASE DOMAIN-CONTAINING PROTEIN"/>
    <property type="match status" value="1"/>
</dbReference>
<comment type="caution">
    <text evidence="3">The sequence shown here is derived from an EMBL/GenBank/DDBJ whole genome shotgun (WGS) entry which is preliminary data.</text>
</comment>
<dbReference type="Gene3D" id="3.30.200.20">
    <property type="entry name" value="Phosphorylase Kinase, domain 1"/>
    <property type="match status" value="1"/>
</dbReference>
<keyword evidence="1" id="KW-1133">Transmembrane helix</keyword>
<dbReference type="KEGG" id="abe:ARB_03732"/>
<dbReference type="HOGENOM" id="CLU_030115_0_0_1"/>
<dbReference type="GeneID" id="9525633"/>
<keyword evidence="1" id="KW-0812">Transmembrane</keyword>
<dbReference type="EMBL" id="ABSU01000042">
    <property type="protein sequence ID" value="EFE29390.1"/>
    <property type="molecule type" value="Genomic_DNA"/>
</dbReference>
<protein>
    <recommendedName>
        <fullName evidence="2">Aminoglycoside phosphotransferase domain-containing protein</fullName>
    </recommendedName>
</protein>
<dbReference type="OMA" id="NDENWVF"/>
<organism evidence="3 4">
    <name type="scientific">Arthroderma benhamiae (strain ATCC MYA-4681 / CBS 112371)</name>
    <name type="common">Trichophyton mentagrophytes</name>
    <dbReference type="NCBI Taxonomy" id="663331"/>
    <lineage>
        <taxon>Eukaryota</taxon>
        <taxon>Fungi</taxon>
        <taxon>Dikarya</taxon>
        <taxon>Ascomycota</taxon>
        <taxon>Pezizomycotina</taxon>
        <taxon>Eurotiomycetes</taxon>
        <taxon>Eurotiomycetidae</taxon>
        <taxon>Onygenales</taxon>
        <taxon>Arthrodermataceae</taxon>
        <taxon>Trichophyton</taxon>
    </lineage>
</organism>
<feature type="domain" description="Aminoglycoside phosphotransferase" evidence="2">
    <location>
        <begin position="77"/>
        <end position="305"/>
    </location>
</feature>
<keyword evidence="4" id="KW-1185">Reference proteome</keyword>
<evidence type="ECO:0000313" key="4">
    <source>
        <dbReference type="Proteomes" id="UP000008866"/>
    </source>
</evidence>
<feature type="transmembrane region" description="Helical" evidence="1">
    <location>
        <begin position="502"/>
        <end position="522"/>
    </location>
</feature>
<evidence type="ECO:0000259" key="2">
    <source>
        <dbReference type="Pfam" id="PF01636"/>
    </source>
</evidence>
<dbReference type="Pfam" id="PF01636">
    <property type="entry name" value="APH"/>
    <property type="match status" value="1"/>
</dbReference>
<dbReference type="Gene3D" id="3.90.1200.10">
    <property type="match status" value="1"/>
</dbReference>
<dbReference type="SUPFAM" id="SSF56112">
    <property type="entry name" value="Protein kinase-like (PK-like)"/>
    <property type="match status" value="1"/>
</dbReference>
<dbReference type="Proteomes" id="UP000008866">
    <property type="component" value="Unassembled WGS sequence"/>
</dbReference>
<dbReference type="eggNOG" id="ENOG502SNEF">
    <property type="taxonomic scope" value="Eukaryota"/>
</dbReference>
<reference evidence="4" key="1">
    <citation type="journal article" date="2011" name="Genome Biol.">
        <title>Comparative and functional genomics provide insights into the pathogenicity of dermatophytic fungi.</title>
        <authorList>
            <person name="Burmester A."/>
            <person name="Shelest E."/>
            <person name="Gloeckner G."/>
            <person name="Heddergott C."/>
            <person name="Schindler S."/>
            <person name="Staib P."/>
            <person name="Heidel A."/>
            <person name="Felder M."/>
            <person name="Petzold A."/>
            <person name="Szafranski K."/>
            <person name="Feuermann M."/>
            <person name="Pedruzzi I."/>
            <person name="Priebe S."/>
            <person name="Groth M."/>
            <person name="Winkler R."/>
            <person name="Li W."/>
            <person name="Kniemeyer O."/>
            <person name="Schroeckh V."/>
            <person name="Hertweck C."/>
            <person name="Hube B."/>
            <person name="White T.C."/>
            <person name="Platzer M."/>
            <person name="Guthke R."/>
            <person name="Heitman J."/>
            <person name="Woestemeyer J."/>
            <person name="Zipfel P.F."/>
            <person name="Monod M."/>
            <person name="Brakhage A.A."/>
        </authorList>
    </citation>
    <scope>NUCLEOTIDE SEQUENCE [LARGE SCALE GENOMIC DNA]</scope>
    <source>
        <strain evidence="4">ATCC MYA-4681 / CBS 112371</strain>
    </source>
</reference>
<dbReference type="OrthoDB" id="5412996at2759"/>
<sequence>MDQLTSHILEKKVKEFIDSIEPSLVCELASSLHPEKKSCKIFSDPKKGSYNVCFPIVFTEQIPDAADSASTQETTERWMIRIPLLPRLAFPEEKLRSEIATMKFIAEKTTIPIPRLYHYSINRDNLLNLPFMAVEYIMGNTLHGRISKLPKEQELYLYGQLADIYLQLHRHQFDRIGALTLDSNDENWVFEHNRPLTIELNDQELSGLKSSEIIPAHQTYSSTIDYVYTVMKLVFNDFYHSRDSVFNETDARNYLYGIFASQGIVMEWVDERDNHGPFLLMHGDLRPPNIFVDDDLNIISVIDWEWSHTVPSQMFIPPSWICGQELPAATTRPYHLVLDVCVSQFQRAARDREDQHYNPDKKLKLCLPLVKLWNRHLKSEKLFIAYALLKPCYLGNVYWNLLDNIYHGTDSGERVDSFYKLKVRKRQEKELQRVLSDLEAYKKELALAGLEPTQPAAPLVLKPAEGKDSNTLSKSGEDADSAIYRIWKKLDFKNIKNTLSPLHCWVPCSLVGVSIIVCCIIAKRRR</sequence>
<dbReference type="InterPro" id="IPR011009">
    <property type="entry name" value="Kinase-like_dom_sf"/>
</dbReference>
<evidence type="ECO:0000256" key="1">
    <source>
        <dbReference type="SAM" id="Phobius"/>
    </source>
</evidence>